<protein>
    <submittedName>
        <fullName evidence="2">Uncharacterized protein</fullName>
    </submittedName>
</protein>
<evidence type="ECO:0000256" key="1">
    <source>
        <dbReference type="SAM" id="MobiDB-lite"/>
    </source>
</evidence>
<gene>
    <name evidence="2" type="ORF">GIB67_005017</name>
</gene>
<comment type="caution">
    <text evidence="2">The sequence shown here is derived from an EMBL/GenBank/DDBJ whole genome shotgun (WGS) entry which is preliminary data.</text>
</comment>
<proteinExistence type="predicted"/>
<feature type="region of interest" description="Disordered" evidence="1">
    <location>
        <begin position="41"/>
        <end position="61"/>
    </location>
</feature>
<evidence type="ECO:0000313" key="3">
    <source>
        <dbReference type="Proteomes" id="UP000541444"/>
    </source>
</evidence>
<accession>A0A7J7NMQ2</accession>
<dbReference type="AlphaFoldDB" id="A0A7J7NMQ2"/>
<reference evidence="2 3" key="1">
    <citation type="journal article" date="2020" name="IScience">
        <title>Genome Sequencing of the Endangered Kingdonia uniflora (Circaeasteraceae, Ranunculales) Reveals Potential Mechanisms of Evolutionary Specialization.</title>
        <authorList>
            <person name="Sun Y."/>
            <person name="Deng T."/>
            <person name="Zhang A."/>
            <person name="Moore M.J."/>
            <person name="Landis J.B."/>
            <person name="Lin N."/>
            <person name="Zhang H."/>
            <person name="Zhang X."/>
            <person name="Huang J."/>
            <person name="Zhang X."/>
            <person name="Sun H."/>
            <person name="Wang H."/>
        </authorList>
    </citation>
    <scope>NUCLEOTIDE SEQUENCE [LARGE SCALE GENOMIC DNA]</scope>
    <source>
        <strain evidence="2">TB1705</strain>
        <tissue evidence="2">Leaf</tissue>
    </source>
</reference>
<dbReference type="Proteomes" id="UP000541444">
    <property type="component" value="Unassembled WGS sequence"/>
</dbReference>
<keyword evidence="3" id="KW-1185">Reference proteome</keyword>
<sequence length="232" mass="25875">MWDRTIRNWDGSLNSQEVCKEASLVNKSWADMVEEVDSSIKVHEEEGESEGSSESESHGSEFSYNIGNGELWRDLAVIGASNLPWIAVGNVNVVLRAGEKKGGRGVRWRAVEELQDFVNGSCLLELSWNFLNLTDGWSEFIRAKFISKSGNFSRITKGSSIWAGARGAIKDVHAHSGWVIGDGASIDLWRDNWCSCLSLKDWINDDHILWNDLHAKLSSIIVEGRWAIPGNL</sequence>
<name>A0A7J7NMQ2_9MAGN</name>
<dbReference type="EMBL" id="JACGCM010000696">
    <property type="protein sequence ID" value="KAF6168465.1"/>
    <property type="molecule type" value="Genomic_DNA"/>
</dbReference>
<organism evidence="2 3">
    <name type="scientific">Kingdonia uniflora</name>
    <dbReference type="NCBI Taxonomy" id="39325"/>
    <lineage>
        <taxon>Eukaryota</taxon>
        <taxon>Viridiplantae</taxon>
        <taxon>Streptophyta</taxon>
        <taxon>Embryophyta</taxon>
        <taxon>Tracheophyta</taxon>
        <taxon>Spermatophyta</taxon>
        <taxon>Magnoliopsida</taxon>
        <taxon>Ranunculales</taxon>
        <taxon>Circaeasteraceae</taxon>
        <taxon>Kingdonia</taxon>
    </lineage>
</organism>
<evidence type="ECO:0000313" key="2">
    <source>
        <dbReference type="EMBL" id="KAF6168465.1"/>
    </source>
</evidence>